<dbReference type="Proteomes" id="UP000219036">
    <property type="component" value="Unassembled WGS sequence"/>
</dbReference>
<reference evidence="8" key="1">
    <citation type="submission" date="2017-09" db="EMBL/GenBank/DDBJ databases">
        <authorList>
            <person name="Varghese N."/>
            <person name="Submissions S."/>
        </authorList>
    </citation>
    <scope>NUCLEOTIDE SEQUENCE [LARGE SCALE GENOMIC DNA]</scope>
    <source>
        <strain evidence="8">DSM 15103</strain>
    </source>
</reference>
<feature type="transmembrane region" description="Helical" evidence="6">
    <location>
        <begin position="317"/>
        <end position="335"/>
    </location>
</feature>
<sequence>MKILYRYLSFNIIKYFFILVGFFSVIIVSSQLLHLPSILYHAGIIKFFQILIFVNLSFLKYQLLFGFFIAAVIVGYTIRENREIYAIYSSGVSKKQLLYPVFFVSILFFILSIFISFIVVPYANRERAQFITLNVKKHILDSIVEKNFMKLSDDITIYVHEKDENRMRYIFIHNRKKRVTITAEEANFSDNRLILKNGYIQLPSQDGFNLLKFEKYRFVLDVKYIKKYEFEDLENKILLKIIKENRKLKNRALAVLTDRAFYGIPFVFVGVLGFFMGIQLYKSRDTLISIAVIISILYLVMNTYFIKLIQKGSINPVIYGVMLIIYFGILTAYFYKKR</sequence>
<feature type="transmembrane region" description="Helical" evidence="6">
    <location>
        <begin position="38"/>
        <end position="54"/>
    </location>
</feature>
<feature type="transmembrane region" description="Helical" evidence="6">
    <location>
        <begin position="61"/>
        <end position="78"/>
    </location>
</feature>
<evidence type="ECO:0000256" key="6">
    <source>
        <dbReference type="SAM" id="Phobius"/>
    </source>
</evidence>
<dbReference type="AlphaFoldDB" id="A0A285MZM4"/>
<protein>
    <submittedName>
        <fullName evidence="7">Lipopolysaccharide export system permease protein</fullName>
    </submittedName>
</protein>
<keyword evidence="5 6" id="KW-0472">Membrane</keyword>
<evidence type="ECO:0000313" key="7">
    <source>
        <dbReference type="EMBL" id="SNZ02133.1"/>
    </source>
</evidence>
<keyword evidence="3 6" id="KW-0812">Transmembrane</keyword>
<dbReference type="Pfam" id="PF03739">
    <property type="entry name" value="LptF_LptG"/>
    <property type="match status" value="1"/>
</dbReference>
<comment type="subcellular location">
    <subcellularLocation>
        <location evidence="1">Cell membrane</location>
        <topology evidence="1">Multi-pass membrane protein</topology>
    </subcellularLocation>
</comment>
<evidence type="ECO:0000256" key="4">
    <source>
        <dbReference type="ARBA" id="ARBA00022989"/>
    </source>
</evidence>
<gene>
    <name evidence="7" type="ORF">SAMN06265182_0017</name>
</gene>
<evidence type="ECO:0000256" key="3">
    <source>
        <dbReference type="ARBA" id="ARBA00022692"/>
    </source>
</evidence>
<accession>A0A285MZM4</accession>
<dbReference type="GO" id="GO:0015920">
    <property type="term" value="P:lipopolysaccharide transport"/>
    <property type="evidence" value="ECO:0007669"/>
    <property type="project" value="TreeGrafter"/>
</dbReference>
<dbReference type="GO" id="GO:0043190">
    <property type="term" value="C:ATP-binding cassette (ABC) transporter complex"/>
    <property type="evidence" value="ECO:0007669"/>
    <property type="project" value="TreeGrafter"/>
</dbReference>
<feature type="transmembrane region" description="Helical" evidence="6">
    <location>
        <begin position="12"/>
        <end position="32"/>
    </location>
</feature>
<feature type="transmembrane region" description="Helical" evidence="6">
    <location>
        <begin position="287"/>
        <end position="305"/>
    </location>
</feature>
<feature type="transmembrane region" description="Helical" evidence="6">
    <location>
        <begin position="260"/>
        <end position="281"/>
    </location>
</feature>
<evidence type="ECO:0000256" key="2">
    <source>
        <dbReference type="ARBA" id="ARBA00022475"/>
    </source>
</evidence>
<keyword evidence="4 6" id="KW-1133">Transmembrane helix</keyword>
<evidence type="ECO:0000256" key="5">
    <source>
        <dbReference type="ARBA" id="ARBA00023136"/>
    </source>
</evidence>
<feature type="transmembrane region" description="Helical" evidence="6">
    <location>
        <begin position="98"/>
        <end position="120"/>
    </location>
</feature>
<dbReference type="RefSeq" id="WP_096999233.1">
    <property type="nucleotide sequence ID" value="NZ_OBEI01000001.1"/>
</dbReference>
<name>A0A285MZM4_9AQUI</name>
<proteinExistence type="predicted"/>
<dbReference type="PANTHER" id="PTHR33529">
    <property type="entry name" value="SLR0882 PROTEIN-RELATED"/>
    <property type="match status" value="1"/>
</dbReference>
<evidence type="ECO:0000256" key="1">
    <source>
        <dbReference type="ARBA" id="ARBA00004651"/>
    </source>
</evidence>
<dbReference type="EMBL" id="OBEI01000001">
    <property type="protein sequence ID" value="SNZ02133.1"/>
    <property type="molecule type" value="Genomic_DNA"/>
</dbReference>
<evidence type="ECO:0000313" key="8">
    <source>
        <dbReference type="Proteomes" id="UP000219036"/>
    </source>
</evidence>
<keyword evidence="2" id="KW-1003">Cell membrane</keyword>
<dbReference type="OrthoDB" id="10707at2"/>
<dbReference type="PANTHER" id="PTHR33529:SF6">
    <property type="entry name" value="YJGP_YJGQ FAMILY PERMEASE"/>
    <property type="match status" value="1"/>
</dbReference>
<organism evidence="7 8">
    <name type="scientific">Persephonella hydrogeniphila</name>
    <dbReference type="NCBI Taxonomy" id="198703"/>
    <lineage>
        <taxon>Bacteria</taxon>
        <taxon>Pseudomonadati</taxon>
        <taxon>Aquificota</taxon>
        <taxon>Aquificia</taxon>
        <taxon>Aquificales</taxon>
        <taxon>Hydrogenothermaceae</taxon>
        <taxon>Persephonella</taxon>
    </lineage>
</organism>
<keyword evidence="8" id="KW-1185">Reference proteome</keyword>
<dbReference type="InterPro" id="IPR005495">
    <property type="entry name" value="LptG/LptF_permease"/>
</dbReference>